<dbReference type="InterPro" id="IPR014729">
    <property type="entry name" value="Rossmann-like_a/b/a_fold"/>
</dbReference>
<feature type="domain" description="UspA" evidence="2">
    <location>
        <begin position="147"/>
        <end position="274"/>
    </location>
</feature>
<organism evidence="3 4">
    <name type="scientific">Herbidospora solisilvae</name>
    <dbReference type="NCBI Taxonomy" id="2696284"/>
    <lineage>
        <taxon>Bacteria</taxon>
        <taxon>Bacillati</taxon>
        <taxon>Actinomycetota</taxon>
        <taxon>Actinomycetes</taxon>
        <taxon>Streptosporangiales</taxon>
        <taxon>Streptosporangiaceae</taxon>
        <taxon>Herbidospora</taxon>
    </lineage>
</organism>
<evidence type="ECO:0000256" key="1">
    <source>
        <dbReference type="ARBA" id="ARBA00008791"/>
    </source>
</evidence>
<name>A0A7C9J6V0_9ACTN</name>
<dbReference type="PRINTS" id="PR01438">
    <property type="entry name" value="UNVRSLSTRESS"/>
</dbReference>
<dbReference type="Gene3D" id="3.40.50.620">
    <property type="entry name" value="HUPs"/>
    <property type="match status" value="2"/>
</dbReference>
<evidence type="ECO:0000313" key="3">
    <source>
        <dbReference type="EMBL" id="NAS26005.1"/>
    </source>
</evidence>
<keyword evidence="4" id="KW-1185">Reference proteome</keyword>
<evidence type="ECO:0000259" key="2">
    <source>
        <dbReference type="Pfam" id="PF00582"/>
    </source>
</evidence>
<dbReference type="Pfam" id="PF00582">
    <property type="entry name" value="Usp"/>
    <property type="match status" value="2"/>
</dbReference>
<dbReference type="InterPro" id="IPR006015">
    <property type="entry name" value="Universal_stress_UspA"/>
</dbReference>
<protein>
    <submittedName>
        <fullName evidence="3">Universal stress protein</fullName>
    </submittedName>
</protein>
<comment type="caution">
    <text evidence="3">The sequence shown here is derived from an EMBL/GenBank/DDBJ whole genome shotgun (WGS) entry which is preliminary data.</text>
</comment>
<accession>A0A7C9J6V0</accession>
<comment type="similarity">
    <text evidence="1">Belongs to the universal stress protein A family.</text>
</comment>
<reference evidence="3 4" key="1">
    <citation type="submission" date="2020-01" db="EMBL/GenBank/DDBJ databases">
        <title>Herbidospora sp. NEAU-GS84 nov., a novel actinomycete isolated from soil.</title>
        <authorList>
            <person name="Han L."/>
        </authorList>
    </citation>
    <scope>NUCLEOTIDE SEQUENCE [LARGE SCALE GENOMIC DNA]</scope>
    <source>
        <strain evidence="3 4">NEAU-GS84</strain>
    </source>
</reference>
<dbReference type="InterPro" id="IPR006016">
    <property type="entry name" value="UspA"/>
</dbReference>
<dbReference type="PANTHER" id="PTHR46268">
    <property type="entry name" value="STRESS RESPONSE PROTEIN NHAX"/>
    <property type="match status" value="1"/>
</dbReference>
<proteinExistence type="inferred from homology"/>
<dbReference type="PANTHER" id="PTHR46268:SF6">
    <property type="entry name" value="UNIVERSAL STRESS PROTEIN UP12"/>
    <property type="match status" value="1"/>
</dbReference>
<gene>
    <name evidence="3" type="ORF">GT755_30545</name>
</gene>
<evidence type="ECO:0000313" key="4">
    <source>
        <dbReference type="Proteomes" id="UP000479526"/>
    </source>
</evidence>
<dbReference type="EMBL" id="WXEW01000009">
    <property type="protein sequence ID" value="NAS26005.1"/>
    <property type="molecule type" value="Genomic_DNA"/>
</dbReference>
<dbReference type="AlphaFoldDB" id="A0A7C9J6V0"/>
<sequence length="278" mass="29161">MNGVVIGYDGSDFAMQALDWAMDEAEMRKLPLTIAHAWHWPYGEASDEAKDHLRRAADHVLWHGVSCARATSSVTDVRGELWKGAAGDQLVALSGAADLLVVGSRGLSRVPSMMLGSVAGYVAAYAACPSLVVRGPGPIPAPLNPGPVVVGVDGAPGGRARLVVEFAFAEAALRQLPLVAVRCGLTAPSFGTSMALVPDLTLAEEELGEALTAWQERYPEVRVSARVTLDAPREALNSLSKQAGLVVVGRRRFGHLGSTADPVLRHASCPVAVVAMAD</sequence>
<dbReference type="SUPFAM" id="SSF52402">
    <property type="entry name" value="Adenine nucleotide alpha hydrolases-like"/>
    <property type="match status" value="2"/>
</dbReference>
<feature type="domain" description="UspA" evidence="2">
    <location>
        <begin position="4"/>
        <end position="134"/>
    </location>
</feature>
<dbReference type="Proteomes" id="UP000479526">
    <property type="component" value="Unassembled WGS sequence"/>
</dbReference>